<feature type="transmembrane region" description="Helical" evidence="6">
    <location>
        <begin position="268"/>
        <end position="291"/>
    </location>
</feature>
<dbReference type="PANTHER" id="PTHR34697:SF2">
    <property type="entry name" value="PHOSPHATIDYLGLYCEROL LYSYLTRANSFERASE"/>
    <property type="match status" value="1"/>
</dbReference>
<proteinExistence type="predicted"/>
<reference evidence="8 9" key="1">
    <citation type="submission" date="2014-08" db="EMBL/GenBank/DDBJ databases">
        <title>Complete genome sequence of Corynebacterium frankenforstense ST18(T) (=DSM 45800(T)), isolated from raw cow milk.</title>
        <authorList>
            <person name="Ruckert C."/>
            <person name="Albersmeier A."/>
            <person name="Winkler A."/>
            <person name="Lipski A."/>
            <person name="Kalinowski J."/>
        </authorList>
    </citation>
    <scope>NUCLEOTIDE SEQUENCE [LARGE SCALE GENOMIC DNA]</scope>
    <source>
        <strain evidence="8 9">ST18</strain>
    </source>
</reference>
<feature type="transmembrane region" description="Helical" evidence="6">
    <location>
        <begin position="128"/>
        <end position="146"/>
    </location>
</feature>
<protein>
    <recommendedName>
        <fullName evidence="7">Phosphatidylglycerol lysyltransferase C-terminal domain-containing protein</fullName>
    </recommendedName>
</protein>
<keyword evidence="4 6" id="KW-1133">Transmembrane helix</keyword>
<organism evidence="8 9">
    <name type="scientific">Corynebacterium frankenforstense DSM 45800</name>
    <dbReference type="NCBI Taxonomy" id="1437875"/>
    <lineage>
        <taxon>Bacteria</taxon>
        <taxon>Bacillati</taxon>
        <taxon>Actinomycetota</taxon>
        <taxon>Actinomycetes</taxon>
        <taxon>Mycobacteriales</taxon>
        <taxon>Corynebacteriaceae</taxon>
        <taxon>Corynebacterium</taxon>
    </lineage>
</organism>
<dbReference type="KEGG" id="cfk:CFRA_06825"/>
<feature type="transmembrane region" description="Helical" evidence="6">
    <location>
        <begin position="51"/>
        <end position="76"/>
    </location>
</feature>
<dbReference type="InterPro" id="IPR024320">
    <property type="entry name" value="LPG_synthase_C"/>
</dbReference>
<evidence type="ECO:0000256" key="6">
    <source>
        <dbReference type="SAM" id="Phobius"/>
    </source>
</evidence>
<feature type="transmembrane region" description="Helical" evidence="6">
    <location>
        <begin position="88"/>
        <end position="108"/>
    </location>
</feature>
<comment type="subcellular location">
    <subcellularLocation>
        <location evidence="1">Cell membrane</location>
        <topology evidence="1">Multi-pass membrane protein</topology>
    </subcellularLocation>
</comment>
<evidence type="ECO:0000259" key="7">
    <source>
        <dbReference type="Pfam" id="PF09924"/>
    </source>
</evidence>
<dbReference type="Pfam" id="PF09924">
    <property type="entry name" value="LPG_synthase_C"/>
    <property type="match status" value="1"/>
</dbReference>
<keyword evidence="9" id="KW-1185">Reference proteome</keyword>
<dbReference type="PANTHER" id="PTHR34697">
    <property type="entry name" value="PHOSPHATIDYLGLYCEROL LYSYLTRANSFERASE"/>
    <property type="match status" value="1"/>
</dbReference>
<dbReference type="STRING" id="1437875.CFRA_06825"/>
<dbReference type="GO" id="GO:0055091">
    <property type="term" value="P:phospholipid homeostasis"/>
    <property type="evidence" value="ECO:0007669"/>
    <property type="project" value="TreeGrafter"/>
</dbReference>
<dbReference type="Proteomes" id="UP000185434">
    <property type="component" value="Chromosome"/>
</dbReference>
<dbReference type="GO" id="GO:0016755">
    <property type="term" value="F:aminoacyltransferase activity"/>
    <property type="evidence" value="ECO:0007669"/>
    <property type="project" value="TreeGrafter"/>
</dbReference>
<name>A0A1L7CT21_9CORY</name>
<evidence type="ECO:0000256" key="4">
    <source>
        <dbReference type="ARBA" id="ARBA00022989"/>
    </source>
</evidence>
<sequence length="723" mass="77160">MKTMTKTVATMLRTVAGRAPVSLALIAVMWLAQLLDPDLLAVRAPYELADWHVVTSGVTSASAIGTAMCTLLVLGLAVPAELALGRRVFPLAVAGMQLVATPVGLMAARAVEETDLNRWGADLDSGALLSPLGWILGVGVLGAARLPLLWRRRLTTAAVALSLTTVLYAGTLSDVVGLTAVVLALVLRCQGGVRDPRGLSVHETRVLVATVLLCVALGPLVTRLNPHAGGPLVEAGFFAWGEVAWHAAWLLVSAVIALGVVRGRRMAWWMALATNAVTAALVLLRVTVLLGDLDWGAGWWINIVLILAPWLTAIVVLLVTRRAFTVAVRGRRLVQLLAVVAVAAVVAFVVDSTGLFWVCVSLAAYAALVSVPEISRAGDRDRALAILREGTGDHLQQMTVWDGNRYWFAPDGSAFVAYRVSHGVAVTVGEPVFAAGRTGAADTVAAGFEEFAGDQGWTPVWYSVGEDFAAGREPAGYKRLHVADESILLTSDAGFRGKRFQNIRTARNHAKKEGVTAKWTTWAEAGVVLREQIEALSEQWAATKALPEMGFTLGGVAELADPDTRILVALDASGRVQGVTSWLPVRVEGRVIGLTLDMMRRDSEGFRPVIEFLLSEALLGAAAEEMDWISLSGAPLATDSAADGMLDKALNQVGGLIEPLYGFRSLAASKAKFHPEHRRWYLLYADEVRLPAVGLAVCSCYLPGLRVRDAVGAVRQWAGAGRR</sequence>
<dbReference type="InterPro" id="IPR051211">
    <property type="entry name" value="PG_lysyltransferase"/>
</dbReference>
<feature type="domain" description="Phosphatidylglycerol lysyltransferase C-terminal" evidence="7">
    <location>
        <begin position="388"/>
        <end position="684"/>
    </location>
</feature>
<evidence type="ECO:0000256" key="1">
    <source>
        <dbReference type="ARBA" id="ARBA00004651"/>
    </source>
</evidence>
<keyword evidence="3 6" id="KW-0812">Transmembrane</keyword>
<evidence type="ECO:0000313" key="9">
    <source>
        <dbReference type="Proteomes" id="UP000185434"/>
    </source>
</evidence>
<dbReference type="AlphaFoldDB" id="A0A1L7CT21"/>
<keyword evidence="2" id="KW-1003">Cell membrane</keyword>
<evidence type="ECO:0000256" key="5">
    <source>
        <dbReference type="ARBA" id="ARBA00023136"/>
    </source>
</evidence>
<keyword evidence="5 6" id="KW-0472">Membrane</keyword>
<evidence type="ECO:0000313" key="8">
    <source>
        <dbReference type="EMBL" id="APT89006.1"/>
    </source>
</evidence>
<accession>A0A1L7CT21</accession>
<feature type="transmembrane region" description="Helical" evidence="6">
    <location>
        <begin position="297"/>
        <end position="320"/>
    </location>
</feature>
<feature type="transmembrane region" description="Helical" evidence="6">
    <location>
        <begin position="332"/>
        <end position="349"/>
    </location>
</feature>
<feature type="transmembrane region" description="Helical" evidence="6">
    <location>
        <begin position="243"/>
        <end position="261"/>
    </location>
</feature>
<gene>
    <name evidence="8" type="ORF">CFRA_06825</name>
</gene>
<dbReference type="GO" id="GO:0005886">
    <property type="term" value="C:plasma membrane"/>
    <property type="evidence" value="ECO:0007669"/>
    <property type="project" value="UniProtKB-SubCell"/>
</dbReference>
<evidence type="ECO:0000256" key="2">
    <source>
        <dbReference type="ARBA" id="ARBA00022475"/>
    </source>
</evidence>
<dbReference type="EMBL" id="CP009247">
    <property type="protein sequence ID" value="APT89006.1"/>
    <property type="molecule type" value="Genomic_DNA"/>
</dbReference>
<evidence type="ECO:0000256" key="3">
    <source>
        <dbReference type="ARBA" id="ARBA00022692"/>
    </source>
</evidence>